<protein>
    <submittedName>
        <fullName evidence="2">Uncharacterized protein</fullName>
    </submittedName>
</protein>
<evidence type="ECO:0000313" key="2">
    <source>
        <dbReference type="EMBL" id="CAA9567587.1"/>
    </source>
</evidence>
<evidence type="ECO:0000256" key="1">
    <source>
        <dbReference type="SAM" id="MobiDB-lite"/>
    </source>
</evidence>
<feature type="non-terminal residue" evidence="2">
    <location>
        <position position="128"/>
    </location>
</feature>
<dbReference type="EMBL" id="CADCWF010000218">
    <property type="protein sequence ID" value="CAA9567587.1"/>
    <property type="molecule type" value="Genomic_DNA"/>
</dbReference>
<name>A0A6J4V2F9_9BACT</name>
<reference evidence="2" key="1">
    <citation type="submission" date="2020-02" db="EMBL/GenBank/DDBJ databases">
        <authorList>
            <person name="Meier V. D."/>
        </authorList>
    </citation>
    <scope>NUCLEOTIDE SEQUENCE</scope>
    <source>
        <strain evidence="2">AVDCRST_MAG59</strain>
    </source>
</reference>
<feature type="compositionally biased region" description="Low complexity" evidence="1">
    <location>
        <begin position="106"/>
        <end position="115"/>
    </location>
</feature>
<organism evidence="2">
    <name type="scientific">uncultured Thermomicrobiales bacterium</name>
    <dbReference type="NCBI Taxonomy" id="1645740"/>
    <lineage>
        <taxon>Bacteria</taxon>
        <taxon>Pseudomonadati</taxon>
        <taxon>Thermomicrobiota</taxon>
        <taxon>Thermomicrobia</taxon>
        <taxon>Thermomicrobiales</taxon>
        <taxon>environmental samples</taxon>
    </lineage>
</organism>
<sequence length="128" mass="14104">CGSSGPARGRRRVGIWGRGTPTFRSPWGTPTSRSTSPTSTPGRPRFTSSPEARRRRGSSARRCIFVRATCSWSSRARPTRSSRALPTTCTSSSTRPPCRRTRRGPTRYPSPGRGSASAAKRQPMRRRV</sequence>
<gene>
    <name evidence="2" type="ORF">AVDCRST_MAG59-3185</name>
</gene>
<feature type="region of interest" description="Disordered" evidence="1">
    <location>
        <begin position="72"/>
        <end position="128"/>
    </location>
</feature>
<feature type="region of interest" description="Disordered" evidence="1">
    <location>
        <begin position="1"/>
        <end position="60"/>
    </location>
</feature>
<feature type="compositionally biased region" description="Low complexity" evidence="1">
    <location>
        <begin position="14"/>
        <end position="50"/>
    </location>
</feature>
<feature type="compositionally biased region" description="Low complexity" evidence="1">
    <location>
        <begin position="72"/>
        <end position="96"/>
    </location>
</feature>
<feature type="non-terminal residue" evidence="2">
    <location>
        <position position="1"/>
    </location>
</feature>
<accession>A0A6J4V2F9</accession>
<proteinExistence type="predicted"/>
<dbReference type="AlphaFoldDB" id="A0A6J4V2F9"/>